<evidence type="ECO:0000313" key="9">
    <source>
        <dbReference type="WBParaSite" id="ASIM_0001499901-mRNA-1"/>
    </source>
</evidence>
<feature type="domain" description="RNA 3'-terminal phosphate cyclase insert" evidence="6">
    <location>
        <begin position="205"/>
        <end position="309"/>
    </location>
</feature>
<dbReference type="InterPro" id="IPR037136">
    <property type="entry name" value="RNA3'_phos_cyclase_dom_sf"/>
</dbReference>
<evidence type="ECO:0000259" key="6">
    <source>
        <dbReference type="Pfam" id="PF05189"/>
    </source>
</evidence>
<dbReference type="InterPro" id="IPR013792">
    <property type="entry name" value="RNA3'P_cycl/enolpyr_Trfase_a/b"/>
</dbReference>
<evidence type="ECO:0000256" key="2">
    <source>
        <dbReference type="ARBA" id="ARBA00007089"/>
    </source>
</evidence>
<evidence type="ECO:0000313" key="8">
    <source>
        <dbReference type="Proteomes" id="UP000267096"/>
    </source>
</evidence>
<dbReference type="InterPro" id="IPR013791">
    <property type="entry name" value="RNA3'-term_phos_cycl_insert"/>
</dbReference>
<evidence type="ECO:0000256" key="3">
    <source>
        <dbReference type="ARBA" id="ARBA00022517"/>
    </source>
</evidence>
<dbReference type="CDD" id="cd00875">
    <property type="entry name" value="RNA_Cyclase_Class_I"/>
    <property type="match status" value="1"/>
</dbReference>
<evidence type="ECO:0000256" key="1">
    <source>
        <dbReference type="ARBA" id="ARBA00004604"/>
    </source>
</evidence>
<dbReference type="GO" id="GO:0000479">
    <property type="term" value="P:endonucleolytic cleavage of tricistronic rRNA transcript (SSU-rRNA, 5.8S rRNA, LSU-rRNA)"/>
    <property type="evidence" value="ECO:0007669"/>
    <property type="project" value="TreeGrafter"/>
</dbReference>
<dbReference type="Gene3D" id="3.65.10.20">
    <property type="entry name" value="RNA 3'-terminal phosphate cyclase domain"/>
    <property type="match status" value="1"/>
</dbReference>
<dbReference type="PROSITE" id="PS01287">
    <property type="entry name" value="RTC"/>
    <property type="match status" value="1"/>
</dbReference>
<evidence type="ECO:0000259" key="5">
    <source>
        <dbReference type="Pfam" id="PF01137"/>
    </source>
</evidence>
<dbReference type="InterPro" id="IPR036553">
    <property type="entry name" value="RPTC_insert"/>
</dbReference>
<accession>A0A0M3K271</accession>
<feature type="domain" description="RNA 3'-terminal phosphate cyclase" evidence="5">
    <location>
        <begin position="67"/>
        <end position="345"/>
    </location>
</feature>
<comment type="similarity">
    <text evidence="2">Belongs to the RNA 3'-terminal cyclase family. Type 2 subfamily.</text>
</comment>
<keyword evidence="4" id="KW-0539">Nucleus</keyword>
<organism evidence="9">
    <name type="scientific">Anisakis simplex</name>
    <name type="common">Herring worm</name>
    <dbReference type="NCBI Taxonomy" id="6269"/>
    <lineage>
        <taxon>Eukaryota</taxon>
        <taxon>Metazoa</taxon>
        <taxon>Ecdysozoa</taxon>
        <taxon>Nematoda</taxon>
        <taxon>Chromadorea</taxon>
        <taxon>Rhabditida</taxon>
        <taxon>Spirurina</taxon>
        <taxon>Ascaridomorpha</taxon>
        <taxon>Ascaridoidea</taxon>
        <taxon>Anisakidae</taxon>
        <taxon>Anisakis</taxon>
        <taxon>Anisakis simplex complex</taxon>
    </lineage>
</organism>
<dbReference type="PANTHER" id="PTHR11096">
    <property type="entry name" value="RNA 3' TERMINAL PHOSPHATE CYCLASE"/>
    <property type="match status" value="1"/>
</dbReference>
<reference evidence="9" key="1">
    <citation type="submission" date="2017-02" db="UniProtKB">
        <authorList>
            <consortium name="WormBaseParasite"/>
        </authorList>
    </citation>
    <scope>IDENTIFICATION</scope>
</reference>
<dbReference type="GO" id="GO:0005730">
    <property type="term" value="C:nucleolus"/>
    <property type="evidence" value="ECO:0007669"/>
    <property type="project" value="UniProtKB-SubCell"/>
</dbReference>
<dbReference type="PIRSF" id="PIRSF005378">
    <property type="entry name" value="RNA3'_term_phos_cycl_euk"/>
    <property type="match status" value="1"/>
</dbReference>
<dbReference type="Gene3D" id="3.30.360.20">
    <property type="entry name" value="RNA 3'-terminal phosphate cyclase, insert domain"/>
    <property type="match status" value="1"/>
</dbReference>
<reference evidence="7 8" key="2">
    <citation type="submission" date="2018-11" db="EMBL/GenBank/DDBJ databases">
        <authorList>
            <consortium name="Pathogen Informatics"/>
        </authorList>
    </citation>
    <scope>NUCLEOTIDE SEQUENCE [LARGE SCALE GENOMIC DNA]</scope>
</reference>
<proteinExistence type="inferred from homology"/>
<dbReference type="WBParaSite" id="ASIM_0001499901-mRNA-1">
    <property type="protein sequence ID" value="ASIM_0001499901-mRNA-1"/>
    <property type="gene ID" value="ASIM_0001499901"/>
</dbReference>
<keyword evidence="3" id="KW-0690">Ribosome biogenesis</keyword>
<gene>
    <name evidence="7" type="ORF">ASIM_LOCUS14409</name>
</gene>
<comment type="subcellular location">
    <subcellularLocation>
        <location evidence="1">Nucleus</location>
        <location evidence="1">Nucleolus</location>
    </subcellularLocation>
</comment>
<dbReference type="OrthoDB" id="1911237at2759"/>
<name>A0A0M3K271_ANISI</name>
<dbReference type="InterPro" id="IPR000228">
    <property type="entry name" value="RNA3'_term_phos_cyc"/>
</dbReference>
<dbReference type="Pfam" id="PF01137">
    <property type="entry name" value="RTC"/>
    <property type="match status" value="2"/>
</dbReference>
<evidence type="ECO:0000256" key="4">
    <source>
        <dbReference type="ARBA" id="ARBA00023242"/>
    </source>
</evidence>
<dbReference type="InterPro" id="IPR023797">
    <property type="entry name" value="RNA3'_phos_cyclase_dom"/>
</dbReference>
<dbReference type="EMBL" id="UYRR01031743">
    <property type="protein sequence ID" value="VDK52314.1"/>
    <property type="molecule type" value="Genomic_DNA"/>
</dbReference>
<dbReference type="Pfam" id="PF05189">
    <property type="entry name" value="RTC_insert"/>
    <property type="match status" value="1"/>
</dbReference>
<dbReference type="PANTHER" id="PTHR11096:SF1">
    <property type="entry name" value="RNA 3'-TERMINAL PHOSPHATE CYCLASE-LIKE PROTEIN"/>
    <property type="match status" value="1"/>
</dbReference>
<keyword evidence="8" id="KW-1185">Reference proteome</keyword>
<dbReference type="AlphaFoldDB" id="A0A0M3K271"/>
<dbReference type="Proteomes" id="UP000267096">
    <property type="component" value="Unassembled WGS sequence"/>
</dbReference>
<dbReference type="GO" id="GO:0004521">
    <property type="term" value="F:RNA endonuclease activity"/>
    <property type="evidence" value="ECO:0007669"/>
    <property type="project" value="TreeGrafter"/>
</dbReference>
<dbReference type="FunFam" id="3.30.360.20:FF:000004">
    <property type="entry name" value="18S rRNA biogenesis protein"/>
    <property type="match status" value="1"/>
</dbReference>
<dbReference type="InterPro" id="IPR020719">
    <property type="entry name" value="RNA3'_term_phos_cycl-like_CS"/>
</dbReference>
<dbReference type="NCBIfam" id="TIGR03400">
    <property type="entry name" value="18S_RNA_Rcl1p"/>
    <property type="match status" value="1"/>
</dbReference>
<dbReference type="InterPro" id="IPR016443">
    <property type="entry name" value="RNA3'_term_phos_cyc_type_2"/>
</dbReference>
<dbReference type="SUPFAM" id="SSF55205">
    <property type="entry name" value="EPT/RTPC-like"/>
    <property type="match status" value="1"/>
</dbReference>
<feature type="domain" description="RNA 3'-terminal phosphate cyclase" evidence="5">
    <location>
        <begin position="8"/>
        <end position="51"/>
    </location>
</feature>
<evidence type="ECO:0000313" key="7">
    <source>
        <dbReference type="EMBL" id="VDK52314.1"/>
    </source>
</evidence>
<sequence length="384" mass="42139">MEVCEEVQFEGCNFMRQHLTYSILSGRPVTIKKIRSMNDEPGIKGSNMDGICDVAILVEIMRSFVADFETKLLSMFEKITNGTRIEISQTGTQIHFVPGMIQGGSVSMDCGTERCLSYFLEPLLMLAPFCKRPLSARLTGVTNAPDELSVDAVRSTWLPVFKKFVLNDEQLDIKIVNRGLKPNGGGSIVFTAPIVRTLRPVQFESPGKVCKIRGMAYVTKVSPSLAHRMIESAKQTLRGYIADVYITVDQRKGDAGGLSPGYGLFLTAETTEGVVYHGESMSKPKDEAGTPLMAEDVGHLAASQLLDQIYLGGCVDGSAQALAVTFMTLCEKDVNKYLFGPLTTYWLASFCFDQSEKEKRLGSEDKAMLTCIGVGYSNLNKIVL</sequence>
<protein>
    <submittedName>
        <fullName evidence="9">RNA 3'-terminal phosphate cyclase-like protein</fullName>
    </submittedName>
</protein>